<protein>
    <recommendedName>
        <fullName evidence="3">Winged helix-turn-helix domain-containing protein</fullName>
    </recommendedName>
</protein>
<dbReference type="EMBL" id="VIGX01000026">
    <property type="protein sequence ID" value="TWS25559.1"/>
    <property type="molecule type" value="Genomic_DNA"/>
</dbReference>
<accession>A0A5C5RR69</accession>
<organism evidence="1 2">
    <name type="scientific">Tsukamurella conjunctivitidis</name>
    <dbReference type="NCBI Taxonomy" id="2592068"/>
    <lineage>
        <taxon>Bacteria</taxon>
        <taxon>Bacillati</taxon>
        <taxon>Actinomycetota</taxon>
        <taxon>Actinomycetes</taxon>
        <taxon>Mycobacteriales</taxon>
        <taxon>Tsukamurellaceae</taxon>
        <taxon>Tsukamurella</taxon>
    </lineage>
</organism>
<reference evidence="1 2" key="1">
    <citation type="submission" date="2019-06" db="EMBL/GenBank/DDBJ databases">
        <title>Tsukamurella conjunctivitidis sp. nov., Tsukamurella assacharolytica sp. nov. and Tsukamurella sputae sp. nov. isolated from patients with conjunctivitis, bacteraemia (lymphoma) and respiratory infection (sputum) in Hong Kong.</title>
        <authorList>
            <person name="Teng J.L.L."/>
            <person name="Lee H.H."/>
            <person name="Fong J.Y.H."/>
            <person name="Fok K.M.N."/>
            <person name="Lau S.K.P."/>
            <person name="Woo P.C.Y."/>
        </authorList>
    </citation>
    <scope>NUCLEOTIDE SEQUENCE [LARGE SCALE GENOMIC DNA]</scope>
    <source>
        <strain evidence="1 2">HKU72</strain>
    </source>
</reference>
<dbReference type="RefSeq" id="WP_146489234.1">
    <property type="nucleotide sequence ID" value="NZ_VIGX01000026.1"/>
</dbReference>
<sequence length="69" mass="7704">MTTISERIARRFVLRQLVDDGPRRFDRSSAMSALLVNDAAWWLVSQGLVTHRDGIFVYVGPVKAEAVAS</sequence>
<dbReference type="AlphaFoldDB" id="A0A5C5RR69"/>
<keyword evidence="2" id="KW-1185">Reference proteome</keyword>
<evidence type="ECO:0000313" key="1">
    <source>
        <dbReference type="EMBL" id="TWS25559.1"/>
    </source>
</evidence>
<evidence type="ECO:0000313" key="2">
    <source>
        <dbReference type="Proteomes" id="UP000319375"/>
    </source>
</evidence>
<evidence type="ECO:0008006" key="3">
    <source>
        <dbReference type="Google" id="ProtNLM"/>
    </source>
</evidence>
<name>A0A5C5RR69_9ACTN</name>
<dbReference type="Proteomes" id="UP000319375">
    <property type="component" value="Unassembled WGS sequence"/>
</dbReference>
<proteinExistence type="predicted"/>
<gene>
    <name evidence="1" type="ORF">FK530_22835</name>
</gene>
<comment type="caution">
    <text evidence="1">The sequence shown here is derived from an EMBL/GenBank/DDBJ whole genome shotgun (WGS) entry which is preliminary data.</text>
</comment>